<accession>A0A7S6RFS0</accession>
<name>A0A7S6RFS0_9CYAN</name>
<organism evidence="1 2">
    <name type="scientific">Anabaenopsis elenkinii CCIBt3563</name>
    <dbReference type="NCBI Taxonomy" id="2779889"/>
    <lineage>
        <taxon>Bacteria</taxon>
        <taxon>Bacillati</taxon>
        <taxon>Cyanobacteriota</taxon>
        <taxon>Cyanophyceae</taxon>
        <taxon>Nostocales</taxon>
        <taxon>Nodulariaceae</taxon>
        <taxon>Anabaenopsis</taxon>
    </lineage>
</organism>
<gene>
    <name evidence="1" type="ORF">IM676_18845</name>
</gene>
<dbReference type="RefSeq" id="WP_200988295.1">
    <property type="nucleotide sequence ID" value="NZ_CP063311.1"/>
</dbReference>
<proteinExistence type="predicted"/>
<protein>
    <submittedName>
        <fullName evidence="1">Uncharacterized protein</fullName>
    </submittedName>
</protein>
<sequence length="112" mass="12594">MIQLTPSVIELVEEIVAVNQAWKLTADMGEHTSAIADSLADLKNRLQVRLLRTYAPEQVYLEVDTSPETTTTEELYGLILRQPIGDYWNAAHLPVRVAQQLLSSEEIAKFTI</sequence>
<evidence type="ECO:0000313" key="1">
    <source>
        <dbReference type="EMBL" id="QOV22677.1"/>
    </source>
</evidence>
<evidence type="ECO:0000313" key="2">
    <source>
        <dbReference type="Proteomes" id="UP000593846"/>
    </source>
</evidence>
<dbReference type="EMBL" id="CP063311">
    <property type="protein sequence ID" value="QOV22677.1"/>
    <property type="molecule type" value="Genomic_DNA"/>
</dbReference>
<dbReference type="AlphaFoldDB" id="A0A7S6RFS0"/>
<keyword evidence="2" id="KW-1185">Reference proteome</keyword>
<dbReference type="KEGG" id="aee:IM676_18845"/>
<reference evidence="2" key="1">
    <citation type="submission" date="2020-10" db="EMBL/GenBank/DDBJ databases">
        <title>Genome-based taxonomic classification of the species Anabaenopsis elenkinii.</title>
        <authorList>
            <person name="Delbaje E."/>
            <person name="Andreote A.P.D."/>
            <person name="Pellegrinetti T.A."/>
            <person name="Cruz R.B."/>
            <person name="Branco L.H.Z."/>
            <person name="Fiore M.F."/>
        </authorList>
    </citation>
    <scope>NUCLEOTIDE SEQUENCE [LARGE SCALE GENOMIC DNA]</scope>
    <source>
        <strain evidence="2">CCIBt3563</strain>
    </source>
</reference>
<dbReference type="Proteomes" id="UP000593846">
    <property type="component" value="Chromosome"/>
</dbReference>